<feature type="compositionally biased region" description="Low complexity" evidence="1">
    <location>
        <begin position="632"/>
        <end position="643"/>
    </location>
</feature>
<comment type="caution">
    <text evidence="3">The sequence shown here is derived from an EMBL/GenBank/DDBJ whole genome shotgun (WGS) entry which is preliminary data.</text>
</comment>
<dbReference type="EMBL" id="BLLK01000062">
    <property type="protein sequence ID" value="GFH58758.1"/>
    <property type="molecule type" value="Genomic_DNA"/>
</dbReference>
<feature type="region of interest" description="Disordered" evidence="1">
    <location>
        <begin position="73"/>
        <end position="108"/>
    </location>
</feature>
<dbReference type="PANTHER" id="PTHR31827:SF1">
    <property type="entry name" value="EMB|CAB89363.1"/>
    <property type="match status" value="1"/>
</dbReference>
<feature type="region of interest" description="Disordered" evidence="1">
    <location>
        <begin position="632"/>
        <end position="653"/>
    </location>
</feature>
<feature type="region of interest" description="Disordered" evidence="1">
    <location>
        <begin position="221"/>
        <end position="248"/>
    </location>
</feature>
<reference evidence="3 4" key="1">
    <citation type="journal article" date="2021" name="Sci. Rep.">
        <title>The genome of the diatom Chaetoceros tenuissimus carries an ancient integrated fragment of an extant virus.</title>
        <authorList>
            <person name="Hongo Y."/>
            <person name="Kimura K."/>
            <person name="Takaki Y."/>
            <person name="Yoshida Y."/>
            <person name="Baba S."/>
            <person name="Kobayashi G."/>
            <person name="Nagasaki K."/>
            <person name="Hano T."/>
            <person name="Tomaru Y."/>
        </authorList>
    </citation>
    <scope>NUCLEOTIDE SEQUENCE [LARGE SCALE GENOMIC DNA]</scope>
    <source>
        <strain evidence="3 4">NIES-3715</strain>
    </source>
</reference>
<evidence type="ECO:0000259" key="2">
    <source>
        <dbReference type="Pfam" id="PF24906"/>
    </source>
</evidence>
<dbReference type="InterPro" id="IPR056866">
    <property type="entry name" value="Znf_WRKY19"/>
</dbReference>
<protein>
    <recommendedName>
        <fullName evidence="2">WRKY19-like zinc finger domain-containing protein</fullName>
    </recommendedName>
</protein>
<feature type="compositionally biased region" description="Basic and acidic residues" evidence="1">
    <location>
        <begin position="73"/>
        <end position="84"/>
    </location>
</feature>
<name>A0AAD3HD63_9STRA</name>
<gene>
    <name evidence="3" type="ORF">CTEN210_15234</name>
</gene>
<evidence type="ECO:0000256" key="1">
    <source>
        <dbReference type="SAM" id="MobiDB-lite"/>
    </source>
</evidence>
<feature type="region of interest" description="Disordered" evidence="1">
    <location>
        <begin position="260"/>
        <end position="281"/>
    </location>
</feature>
<evidence type="ECO:0000313" key="3">
    <source>
        <dbReference type="EMBL" id="GFH58758.1"/>
    </source>
</evidence>
<dbReference type="AlphaFoldDB" id="A0AAD3HD63"/>
<feature type="domain" description="WRKY19-like zinc finger" evidence="2">
    <location>
        <begin position="860"/>
        <end position="884"/>
    </location>
</feature>
<feature type="compositionally biased region" description="Polar residues" evidence="1">
    <location>
        <begin position="644"/>
        <end position="653"/>
    </location>
</feature>
<organism evidence="3 4">
    <name type="scientific">Chaetoceros tenuissimus</name>
    <dbReference type="NCBI Taxonomy" id="426638"/>
    <lineage>
        <taxon>Eukaryota</taxon>
        <taxon>Sar</taxon>
        <taxon>Stramenopiles</taxon>
        <taxon>Ochrophyta</taxon>
        <taxon>Bacillariophyta</taxon>
        <taxon>Coscinodiscophyceae</taxon>
        <taxon>Chaetocerotophycidae</taxon>
        <taxon>Chaetocerotales</taxon>
        <taxon>Chaetocerotaceae</taxon>
        <taxon>Chaetoceros</taxon>
    </lineage>
</organism>
<sequence>MDPERIHAYLQAACAGLGFDIGEVWFSSNETGTSTSTVATIESRVGTRPSNSLSNKRDIKFLQLYTSKSYNNRRNDLLRPESNAETKSNLNDGKNVNSNLHKSSSDEEIKRHVLSPKLVNAIANSAQVVWANCQEREGLLGRSDMRLQTAVGMPVAMDADGNMCIVVMFSPNNVQSNTDAVEYLKCLSEGATSTSIPCLLPVVDQGTKTLTFNPKRFSDFEEHEETVRKRLDNGTLQPMEGNSDDPLDDELPGDFFGIQMFGEIGDSQNPDGSSLSGGSDDGAAANAFDQATYGLWSTIMDNPGIINSAMDDIPEETTSAAVAISTTQTSSIYDQNMLHPEQRERLEEFTSAFLAMSVFDAADFWMPTIEPNGTTSNSLRHYFSLTSNDNNSCLNYFKIASNNVIIESWSGAVGRAFCSGCPVWSTNTETIVDTPRAEAFAIANVKTCLAVPIFSTGVSKPSCVLAFYSMVRSDCVPFVLKFVQRALRSLWFGLESLKPHKSIGKDLWKDVAPADLGEMAADLEMQKAFYQRKRPFGDISTKQERAPSDDPNATLMSQMQSMTTPSGEVSVPLNSETTQMHHSNRQFQHSKELQNHLHEAIKLAADAKPVSNENTAKRMNIGHSTSYFVSQNQAQHAAQMQNNLSSEQSNNASSPMNDLLYQQQDFSQVYSTHISQPWQIQHGLQQPPPLQMATIHQGPQQLQQEQMNNQQIYHIQQSQLQQHTQQFSQNAAVIPPTLSNAPPFPPLSSQPSHVANTSTTSPLYCQVAATTSAPVPIVKAQAKGSKQICKIQGCDQVAASRRPYCTKHSGNRLCEHQGCTKCAQGATRFCIGHGGGRRCTYPGCDKGARDKFFCAAHGGGKRCKQAGCNKSAVGGSNLCTSHGGGRRCAVEGCQKSAQSSTKFCVKHGGGKKCAHEGCEKVARGRTQFCAGHGGGVRCKLDGCTRIAIGKMQLCRTHGGGSKRKL</sequence>
<keyword evidence="4" id="KW-1185">Reference proteome</keyword>
<dbReference type="PANTHER" id="PTHR31827">
    <property type="entry name" value="EMB|CAB89363.1"/>
    <property type="match status" value="1"/>
</dbReference>
<proteinExistence type="predicted"/>
<feature type="domain" description="WRKY19-like zinc finger" evidence="2">
    <location>
        <begin position="885"/>
        <end position="909"/>
    </location>
</feature>
<feature type="compositionally biased region" description="Polar residues" evidence="1">
    <location>
        <begin position="85"/>
        <end position="102"/>
    </location>
</feature>
<accession>A0AAD3HD63</accession>
<feature type="compositionally biased region" description="Low complexity" evidence="1">
    <location>
        <begin position="271"/>
        <end position="281"/>
    </location>
</feature>
<evidence type="ECO:0000313" key="4">
    <source>
        <dbReference type="Proteomes" id="UP001054902"/>
    </source>
</evidence>
<dbReference type="Pfam" id="PF24906">
    <property type="entry name" value="Zf_WRKY19"/>
    <property type="match status" value="2"/>
</dbReference>
<feature type="compositionally biased region" description="Basic and acidic residues" evidence="1">
    <location>
        <begin position="221"/>
        <end position="232"/>
    </location>
</feature>
<dbReference type="Proteomes" id="UP001054902">
    <property type="component" value="Unassembled WGS sequence"/>
</dbReference>